<organism evidence="2 3">
    <name type="scientific">endosymbiont of Riftia pachyptila</name>
    <name type="common">vent Ph05</name>
    <dbReference type="NCBI Taxonomy" id="1048808"/>
    <lineage>
        <taxon>Bacteria</taxon>
        <taxon>Pseudomonadati</taxon>
        <taxon>Pseudomonadota</taxon>
        <taxon>Gammaproteobacteria</taxon>
        <taxon>sulfur-oxidizing symbionts</taxon>
    </lineage>
</organism>
<dbReference type="Proteomes" id="UP000004491">
    <property type="component" value="Unassembled WGS sequence"/>
</dbReference>
<proteinExistence type="predicted"/>
<evidence type="ECO:0000313" key="2">
    <source>
        <dbReference type="EMBL" id="EGV51934.1"/>
    </source>
</evidence>
<reference evidence="2" key="1">
    <citation type="journal article" date="2011" name="ISME J.">
        <title>The endosymbionts of the deep-sea tubeworms Riftia pachyptila and Tevnia jerichonana share an identical physiology as revealed by proteogenomic analyses.</title>
        <authorList>
            <person name="Gardebrecht A."/>
            <person name="Markert S."/>
            <person name="Felbeck H."/>
            <person name="Thuermer A."/>
            <person name="Albrecht D."/>
            <person name="Wollherr A."/>
            <person name="Kabisch J."/>
            <person name="Lehmann R."/>
            <person name="Daniel R."/>
            <person name="Liesegang H."/>
            <person name="Hecker M."/>
            <person name="Sievert S.M."/>
            <person name="Schweder T."/>
        </authorList>
    </citation>
    <scope>NUCLEOTIDE SEQUENCE [LARGE SCALE GENOMIC DNA]</scope>
</reference>
<dbReference type="Pfam" id="PF06986">
    <property type="entry name" value="F_T4SS_TraN"/>
    <property type="match status" value="1"/>
</dbReference>
<dbReference type="InterPro" id="IPR014121">
    <property type="entry name" value="TraN_Ftype"/>
</dbReference>
<evidence type="ECO:0000256" key="1">
    <source>
        <dbReference type="SAM" id="MobiDB-lite"/>
    </source>
</evidence>
<gene>
    <name evidence="2" type="primary">traN</name>
    <name evidence="2" type="ORF">Rifp1Sym_au00140</name>
</gene>
<evidence type="ECO:0000313" key="3">
    <source>
        <dbReference type="Proteomes" id="UP000004491"/>
    </source>
</evidence>
<feature type="compositionally biased region" description="Low complexity" evidence="1">
    <location>
        <begin position="1"/>
        <end position="11"/>
    </location>
</feature>
<sequence length="746" mass="82045">MATAAGGAAMTPRQSMAKPRSAGVWVVSRKARWRRHSTPMASRRNTADGRPDARPQGAPHASRLGVAALGKGQPFPAVRALIRGAWSALNEALTSIVLVRMPILLLVCLTLPLAAPAADLTRDQALQLGKDFGNANNTGVSNAASSPDLTTVPSYQGTNVPETQYYGSGLGIEDAARQALPNSEVGSFVQDSALSRPRFNIDRNDPIVQRGDAISADPEALLGQQLTGQYNGCQEVTTTSALATWSEEYCTEWGMDQQVGCQKTLNLSCNRPIECDAGGINLDSVQSDMRWTYTYPYLTIGTISDNYWSGYCAVFDRSTTFTIEDINKVQEFTLIQAGFDDWIKVVVNGTLVYVGPYGGDRLKVVTTGRFRRVQYGASSYGWCELSTSWNKSLNIDIKPYLRTGLNTIDMRVIVAGGGEGWIKFKATQYCDCQWSETWENTCGALEQQAQAGMCVQQSQTCLEPGETRLIDGIEVYRDCWRYDLSYLCATGETREEPYCQELRDRGCSQVNSTCVNTLPDGSCYEYQQTYRCPQGNAATQTVMNCGDQTFCLDGDCFDAGYTPNQDFGLAASHLGALESAANDFDTTNMVVFKGQDMRCKKTVLGFFNCCKDSGWGLDLSLAQCSEQEQVLGQKREAGQCHYVGSYCSDKSIFGCLARKYTYCCFNSKLARIIHEQGRPQLGIDWGSSKNPNCRGLTPEELTQIDFASIDFTEFYADAFAAADNADRPSGNQMQQIIEQRIQRLLP</sequence>
<dbReference type="EMBL" id="AFOC01000021">
    <property type="protein sequence ID" value="EGV51934.1"/>
    <property type="molecule type" value="Genomic_DNA"/>
</dbReference>
<dbReference type="Gene3D" id="2.60.120.260">
    <property type="entry name" value="Galactose-binding domain-like"/>
    <property type="match status" value="1"/>
</dbReference>
<protein>
    <submittedName>
        <fullName evidence="2">IncF plasmid conjugative transfer protein TraN</fullName>
    </submittedName>
</protein>
<name>G2DBS1_9GAMM</name>
<keyword evidence="3" id="KW-1185">Reference proteome</keyword>
<dbReference type="PATRIC" id="fig|1048808.3.peg.1041"/>
<comment type="caution">
    <text evidence="2">The sequence shown here is derived from an EMBL/GenBank/DDBJ whole genome shotgun (WGS) entry which is preliminary data.</text>
</comment>
<feature type="region of interest" description="Disordered" evidence="1">
    <location>
        <begin position="1"/>
        <end position="60"/>
    </location>
</feature>
<accession>G2DBS1</accession>
<dbReference type="AlphaFoldDB" id="G2DBS1"/>